<sequence>MEAVTVEQICAAAGIGPATFYRHFGTKDGVLFAYRPFFLEAIREAVARAPTGTTADQLEGALLGFADYLEVHAEELAMRDRIVTANPVLLSRTLLVQREWEAELAGALAAARDVPDTDPTVWWNAALGLVVIRAAFRRWRGGTTATLRQCVGESFAEAAVTIGRCTDPEHLHGGVPSHPA</sequence>
<gene>
    <name evidence="6" type="ORF">LY71_107104</name>
</gene>
<dbReference type="Pfam" id="PF17754">
    <property type="entry name" value="TetR_C_14"/>
    <property type="match status" value="1"/>
</dbReference>
<dbReference type="PANTHER" id="PTHR30055">
    <property type="entry name" value="HTH-TYPE TRANSCRIPTIONAL REGULATOR RUTR"/>
    <property type="match status" value="1"/>
</dbReference>
<dbReference type="InterPro" id="IPR009057">
    <property type="entry name" value="Homeodomain-like_sf"/>
</dbReference>
<evidence type="ECO:0000259" key="5">
    <source>
        <dbReference type="PROSITE" id="PS50977"/>
    </source>
</evidence>
<dbReference type="InterPro" id="IPR050109">
    <property type="entry name" value="HTH-type_TetR-like_transc_reg"/>
</dbReference>
<comment type="caution">
    <text evidence="6">The sequence shown here is derived from an EMBL/GenBank/DDBJ whole genome shotgun (WGS) entry which is preliminary data.</text>
</comment>
<evidence type="ECO:0000256" key="2">
    <source>
        <dbReference type="ARBA" id="ARBA00023125"/>
    </source>
</evidence>
<dbReference type="SUPFAM" id="SSF46689">
    <property type="entry name" value="Homeodomain-like"/>
    <property type="match status" value="1"/>
</dbReference>
<dbReference type="InterPro" id="IPR001647">
    <property type="entry name" value="HTH_TetR"/>
</dbReference>
<dbReference type="InterPro" id="IPR041347">
    <property type="entry name" value="MftR_C"/>
</dbReference>
<reference evidence="6 7" key="1">
    <citation type="submission" date="2018-03" db="EMBL/GenBank/DDBJ databases">
        <title>Genomic Encyclopedia of Archaeal and Bacterial Type Strains, Phase II (KMG-II): from individual species to whole genera.</title>
        <authorList>
            <person name="Goeker M."/>
        </authorList>
    </citation>
    <scope>NUCLEOTIDE SEQUENCE [LARGE SCALE GENOMIC DNA]</scope>
    <source>
        <strain evidence="6 7">DSM 45416</strain>
    </source>
</reference>
<dbReference type="Gene3D" id="1.10.357.10">
    <property type="entry name" value="Tetracycline Repressor, domain 2"/>
    <property type="match status" value="1"/>
</dbReference>
<dbReference type="PROSITE" id="PS50977">
    <property type="entry name" value="HTH_TETR_2"/>
    <property type="match status" value="1"/>
</dbReference>
<dbReference type="Proteomes" id="UP000239210">
    <property type="component" value="Unassembled WGS sequence"/>
</dbReference>
<dbReference type="GO" id="GO:0003700">
    <property type="term" value="F:DNA-binding transcription factor activity"/>
    <property type="evidence" value="ECO:0007669"/>
    <property type="project" value="TreeGrafter"/>
</dbReference>
<organism evidence="6 7">
    <name type="scientific">Geodermatophilus tzadiensis</name>
    <dbReference type="NCBI Taxonomy" id="1137988"/>
    <lineage>
        <taxon>Bacteria</taxon>
        <taxon>Bacillati</taxon>
        <taxon>Actinomycetota</taxon>
        <taxon>Actinomycetes</taxon>
        <taxon>Geodermatophilales</taxon>
        <taxon>Geodermatophilaceae</taxon>
        <taxon>Geodermatophilus</taxon>
    </lineage>
</organism>
<keyword evidence="1" id="KW-0805">Transcription regulation</keyword>
<accession>A0A2T0TTI9</accession>
<keyword evidence="7" id="KW-1185">Reference proteome</keyword>
<dbReference type="PANTHER" id="PTHR30055:SF238">
    <property type="entry name" value="MYCOFACTOCIN BIOSYNTHESIS TRANSCRIPTIONAL REGULATOR MFTR-RELATED"/>
    <property type="match status" value="1"/>
</dbReference>
<feature type="domain" description="HTH tetR-type" evidence="5">
    <location>
        <begin position="1"/>
        <end position="42"/>
    </location>
</feature>
<keyword evidence="3" id="KW-0804">Transcription</keyword>
<dbReference type="Pfam" id="PF00440">
    <property type="entry name" value="TetR_N"/>
    <property type="match status" value="1"/>
</dbReference>
<dbReference type="GO" id="GO:0000976">
    <property type="term" value="F:transcription cis-regulatory region binding"/>
    <property type="evidence" value="ECO:0007669"/>
    <property type="project" value="TreeGrafter"/>
</dbReference>
<name>A0A2T0TTI9_9ACTN</name>
<dbReference type="EMBL" id="PVTG01000007">
    <property type="protein sequence ID" value="PRY49022.1"/>
    <property type="molecule type" value="Genomic_DNA"/>
</dbReference>
<keyword evidence="2 4" id="KW-0238">DNA-binding</keyword>
<evidence type="ECO:0000313" key="6">
    <source>
        <dbReference type="EMBL" id="PRY49022.1"/>
    </source>
</evidence>
<evidence type="ECO:0000256" key="1">
    <source>
        <dbReference type="ARBA" id="ARBA00023015"/>
    </source>
</evidence>
<dbReference type="AlphaFoldDB" id="A0A2T0TTI9"/>
<evidence type="ECO:0000313" key="7">
    <source>
        <dbReference type="Proteomes" id="UP000239210"/>
    </source>
</evidence>
<evidence type="ECO:0000256" key="3">
    <source>
        <dbReference type="ARBA" id="ARBA00023163"/>
    </source>
</evidence>
<protein>
    <submittedName>
        <fullName evidence="6">TetR family transcriptional regulator</fullName>
    </submittedName>
</protein>
<evidence type="ECO:0000256" key="4">
    <source>
        <dbReference type="PROSITE-ProRule" id="PRU00335"/>
    </source>
</evidence>
<proteinExistence type="predicted"/>
<feature type="DNA-binding region" description="H-T-H motif" evidence="4">
    <location>
        <begin position="5"/>
        <end position="24"/>
    </location>
</feature>